<feature type="short sequence motif" description="TonB C-terminal box" evidence="12">
    <location>
        <begin position="600"/>
        <end position="617"/>
    </location>
</feature>
<comment type="similarity">
    <text evidence="10 13">Belongs to the TonB-dependent receptor family.</text>
</comment>
<dbReference type="CDD" id="cd01347">
    <property type="entry name" value="ligand_gated_channel"/>
    <property type="match status" value="1"/>
</dbReference>
<evidence type="ECO:0000256" key="12">
    <source>
        <dbReference type="PROSITE-ProRule" id="PRU10144"/>
    </source>
</evidence>
<evidence type="ECO:0000256" key="4">
    <source>
        <dbReference type="ARBA" id="ARBA00022692"/>
    </source>
</evidence>
<comment type="subcellular location">
    <subcellularLocation>
        <location evidence="1 10">Cell outer membrane</location>
        <topology evidence="1 10">Multi-pass membrane protein</topology>
    </subcellularLocation>
</comment>
<dbReference type="RefSeq" id="WP_074555170.1">
    <property type="nucleotide sequence ID" value="NZ_CP119563.1"/>
</dbReference>
<evidence type="ECO:0000256" key="3">
    <source>
        <dbReference type="ARBA" id="ARBA00022452"/>
    </source>
</evidence>
<dbReference type="InterPro" id="IPR010917">
    <property type="entry name" value="TonB_rcpt_CS"/>
</dbReference>
<dbReference type="GO" id="GO:0009279">
    <property type="term" value="C:cell outer membrane"/>
    <property type="evidence" value="ECO:0007669"/>
    <property type="project" value="UniProtKB-SubCell"/>
</dbReference>
<dbReference type="InterPro" id="IPR036942">
    <property type="entry name" value="Beta-barrel_TonB_sf"/>
</dbReference>
<evidence type="ECO:0000256" key="8">
    <source>
        <dbReference type="ARBA" id="ARBA00023136"/>
    </source>
</evidence>
<dbReference type="PANTHER" id="PTHR30069">
    <property type="entry name" value="TONB-DEPENDENT OUTER MEMBRANE RECEPTOR"/>
    <property type="match status" value="1"/>
</dbReference>
<evidence type="ECO:0000313" key="18">
    <source>
        <dbReference type="Proteomes" id="UP000183812"/>
    </source>
</evidence>
<dbReference type="Pfam" id="PF07715">
    <property type="entry name" value="Plug"/>
    <property type="match status" value="1"/>
</dbReference>
<feature type="short sequence motif" description="TonB box" evidence="11">
    <location>
        <begin position="32"/>
        <end position="38"/>
    </location>
</feature>
<feature type="chain" id="PRO_5010299726" evidence="14">
    <location>
        <begin position="24"/>
        <end position="617"/>
    </location>
</feature>
<keyword evidence="5 14" id="KW-0732">Signal</keyword>
<evidence type="ECO:0000256" key="1">
    <source>
        <dbReference type="ARBA" id="ARBA00004571"/>
    </source>
</evidence>
<dbReference type="Gene3D" id="2.170.130.10">
    <property type="entry name" value="TonB-dependent receptor, plug domain"/>
    <property type="match status" value="1"/>
</dbReference>
<evidence type="ECO:0000256" key="6">
    <source>
        <dbReference type="ARBA" id="ARBA00023065"/>
    </source>
</evidence>
<evidence type="ECO:0000313" key="17">
    <source>
        <dbReference type="EMBL" id="SDF73102.1"/>
    </source>
</evidence>
<evidence type="ECO:0000259" key="16">
    <source>
        <dbReference type="Pfam" id="PF07715"/>
    </source>
</evidence>
<evidence type="ECO:0000256" key="13">
    <source>
        <dbReference type="RuleBase" id="RU003357"/>
    </source>
</evidence>
<dbReference type="Gene3D" id="2.40.170.20">
    <property type="entry name" value="TonB-dependent receptor, beta-barrel domain"/>
    <property type="match status" value="1"/>
</dbReference>
<keyword evidence="9 10" id="KW-0998">Cell outer membrane</keyword>
<feature type="domain" description="TonB-dependent receptor-like beta-barrel" evidence="15">
    <location>
        <begin position="199"/>
        <end position="591"/>
    </location>
</feature>
<evidence type="ECO:0000256" key="7">
    <source>
        <dbReference type="ARBA" id="ARBA00023077"/>
    </source>
</evidence>
<dbReference type="PROSITE" id="PS52016">
    <property type="entry name" value="TONB_DEPENDENT_REC_3"/>
    <property type="match status" value="1"/>
</dbReference>
<dbReference type="PROSITE" id="PS00430">
    <property type="entry name" value="TONB_DEPENDENT_REC_1"/>
    <property type="match status" value="1"/>
</dbReference>
<accession>A0A1G7NGL8</accession>
<sequence length="617" mass="65164">MPPLSRLALLSAAFASAAAPALAQEEITDLDTISVTASAEPVKLSRTGASVDVLTEADLIGAPLSFGALVARLPGVTLTSNGGLGTLSDLRLRGLPGSYVGARIDGIDVSDPSSDKVKFDFGGLTTAGLSRIEVLRGSQSALYGSEAVAGVIDITSWRPEREGTSGRASLEGGSMGTLSAAGSVGVKSDRAELALSLARTLTDGFSASSRGTEKDGFRGTSARLHGRYALTDSLSLGANLIAEDSRADLDGTGADSADTVDSRLRGARVFGTLISGAVTQELALTRLRTERDYSYPAVYEGDRTGYAYTGRWTGSGPVSLSWGADRTEENLDVSSSDSRIDKGIATNAVFAEALWAARDDLDLSVALRHDQHSLFGGETSGRLGLAFRPSDAWVIRAVAATGFRAPSPYELWSDFGNTELQPEQSRSYEIGAERIFASGSIKATLFDTRITDKIDWDPNATSCKSVTNTGWTGCYVTVSGTTRARGIELEGKADLAAGWQVFGTYTYADADVHDKGLTTPAARAPLHVLVAGLSREFASGWQTAFSARHVADRFDKVNDTLVPMPDYTVADMTLSAAITDTTRASLRIENLFDADYETATGFNQPERAIYLGIGTTF</sequence>
<dbReference type="AlphaFoldDB" id="A0A1G7NGL8"/>
<name>A0A1G7NGL8_RHOCA</name>
<evidence type="ECO:0000256" key="5">
    <source>
        <dbReference type="ARBA" id="ARBA00022729"/>
    </source>
</evidence>
<evidence type="ECO:0000256" key="10">
    <source>
        <dbReference type="PROSITE-ProRule" id="PRU01360"/>
    </source>
</evidence>
<gene>
    <name evidence="17" type="ORF">SAMN04244550_02729</name>
</gene>
<dbReference type="SUPFAM" id="SSF56935">
    <property type="entry name" value="Porins"/>
    <property type="match status" value="1"/>
</dbReference>
<keyword evidence="4 10" id="KW-0812">Transmembrane</keyword>
<organism evidence="17 18">
    <name type="scientific">Rhodobacter capsulatus</name>
    <name type="common">Rhodopseudomonas capsulata</name>
    <dbReference type="NCBI Taxonomy" id="1061"/>
    <lineage>
        <taxon>Bacteria</taxon>
        <taxon>Pseudomonadati</taxon>
        <taxon>Pseudomonadota</taxon>
        <taxon>Alphaproteobacteria</taxon>
        <taxon>Rhodobacterales</taxon>
        <taxon>Rhodobacter group</taxon>
        <taxon>Rhodobacter</taxon>
    </lineage>
</organism>
<evidence type="ECO:0000256" key="14">
    <source>
        <dbReference type="SAM" id="SignalP"/>
    </source>
</evidence>
<keyword evidence="7 11" id="KW-0798">TonB box</keyword>
<feature type="signal peptide" evidence="14">
    <location>
        <begin position="1"/>
        <end position="23"/>
    </location>
</feature>
<evidence type="ECO:0000256" key="9">
    <source>
        <dbReference type="ARBA" id="ARBA00023237"/>
    </source>
</evidence>
<evidence type="ECO:0000259" key="15">
    <source>
        <dbReference type="Pfam" id="PF00593"/>
    </source>
</evidence>
<dbReference type="PANTHER" id="PTHR30069:SF53">
    <property type="entry name" value="COLICIN I RECEPTOR-RELATED"/>
    <property type="match status" value="1"/>
</dbReference>
<protein>
    <submittedName>
        <fullName evidence="17">Vitamin B12 transporter</fullName>
    </submittedName>
</protein>
<dbReference type="InterPro" id="IPR000531">
    <property type="entry name" value="Beta-barrel_TonB"/>
</dbReference>
<reference evidence="17 18" key="1">
    <citation type="submission" date="2016-10" db="EMBL/GenBank/DDBJ databases">
        <authorList>
            <person name="de Groot N.N."/>
        </authorList>
    </citation>
    <scope>NUCLEOTIDE SEQUENCE [LARGE SCALE GENOMIC DNA]</scope>
    <source>
        <strain evidence="18">DSM 938 / 37b4</strain>
    </source>
</reference>
<feature type="domain" description="TonB-dependent receptor plug" evidence="16">
    <location>
        <begin position="44"/>
        <end position="151"/>
    </location>
</feature>
<keyword evidence="6" id="KW-0406">Ion transport</keyword>
<dbReference type="Proteomes" id="UP000183812">
    <property type="component" value="Unassembled WGS sequence"/>
</dbReference>
<dbReference type="InterPro" id="IPR012910">
    <property type="entry name" value="Plug_dom"/>
</dbReference>
<dbReference type="Pfam" id="PF00593">
    <property type="entry name" value="TonB_dep_Rec_b-barrel"/>
    <property type="match status" value="1"/>
</dbReference>
<keyword evidence="8 10" id="KW-0472">Membrane</keyword>
<dbReference type="InterPro" id="IPR039426">
    <property type="entry name" value="TonB-dep_rcpt-like"/>
</dbReference>
<dbReference type="InterPro" id="IPR037066">
    <property type="entry name" value="Plug_dom_sf"/>
</dbReference>
<dbReference type="GO" id="GO:0015889">
    <property type="term" value="P:cobalamin transport"/>
    <property type="evidence" value="ECO:0007669"/>
    <property type="project" value="TreeGrafter"/>
</dbReference>
<dbReference type="EMBL" id="FNAY01000016">
    <property type="protein sequence ID" value="SDF73102.1"/>
    <property type="molecule type" value="Genomic_DNA"/>
</dbReference>
<dbReference type="InterPro" id="IPR010916">
    <property type="entry name" value="TonB_box_CS"/>
</dbReference>
<keyword evidence="3 10" id="KW-1134">Transmembrane beta strand</keyword>
<proteinExistence type="inferred from homology"/>
<evidence type="ECO:0000256" key="11">
    <source>
        <dbReference type="PROSITE-ProRule" id="PRU10143"/>
    </source>
</evidence>
<dbReference type="PROSITE" id="PS01156">
    <property type="entry name" value="TONB_DEPENDENT_REC_2"/>
    <property type="match status" value="1"/>
</dbReference>
<keyword evidence="2 10" id="KW-0813">Transport</keyword>
<dbReference type="GO" id="GO:0006811">
    <property type="term" value="P:monoatomic ion transport"/>
    <property type="evidence" value="ECO:0007669"/>
    <property type="project" value="UniProtKB-KW"/>
</dbReference>
<evidence type="ECO:0000256" key="2">
    <source>
        <dbReference type="ARBA" id="ARBA00022448"/>
    </source>
</evidence>